<dbReference type="EMBL" id="BAAAGG010000005">
    <property type="protein sequence ID" value="GAA0758914.1"/>
    <property type="molecule type" value="Genomic_DNA"/>
</dbReference>
<gene>
    <name evidence="1" type="ORF">GCM10009433_16600</name>
</gene>
<name>A0ABP3VLI2_9FLAO</name>
<keyword evidence="2" id="KW-1185">Reference proteome</keyword>
<comment type="caution">
    <text evidence="1">The sequence shown here is derived from an EMBL/GenBank/DDBJ whole genome shotgun (WGS) entry which is preliminary data.</text>
</comment>
<dbReference type="Proteomes" id="UP001500185">
    <property type="component" value="Unassembled WGS sequence"/>
</dbReference>
<reference evidence="2" key="1">
    <citation type="journal article" date="2019" name="Int. J. Syst. Evol. Microbiol.">
        <title>The Global Catalogue of Microorganisms (GCM) 10K type strain sequencing project: providing services to taxonomists for standard genome sequencing and annotation.</title>
        <authorList>
            <consortium name="The Broad Institute Genomics Platform"/>
            <consortium name="The Broad Institute Genome Sequencing Center for Infectious Disease"/>
            <person name="Wu L."/>
            <person name="Ma J."/>
        </authorList>
    </citation>
    <scope>NUCLEOTIDE SEQUENCE [LARGE SCALE GENOMIC DNA]</scope>
    <source>
        <strain evidence="2">JCM 16231</strain>
    </source>
</reference>
<accession>A0ABP3VLI2</accession>
<protein>
    <submittedName>
        <fullName evidence="1">Uncharacterized protein</fullName>
    </submittedName>
</protein>
<proteinExistence type="predicted"/>
<evidence type="ECO:0000313" key="1">
    <source>
        <dbReference type="EMBL" id="GAA0758914.1"/>
    </source>
</evidence>
<evidence type="ECO:0000313" key="2">
    <source>
        <dbReference type="Proteomes" id="UP001500185"/>
    </source>
</evidence>
<sequence>MPGTKPKSVNKILSQKAPRMPTVKNTPSGGKMIANMILRILMDLGFKFYLVFVKAQYRNLFNSNNYLLILLKS</sequence>
<organism evidence="1 2">
    <name type="scientific">Psychroflexus lacisalsi</name>
    <dbReference type="NCBI Taxonomy" id="503928"/>
    <lineage>
        <taxon>Bacteria</taxon>
        <taxon>Pseudomonadati</taxon>
        <taxon>Bacteroidota</taxon>
        <taxon>Flavobacteriia</taxon>
        <taxon>Flavobacteriales</taxon>
        <taxon>Flavobacteriaceae</taxon>
        <taxon>Psychroflexus</taxon>
    </lineage>
</organism>